<evidence type="ECO:0000313" key="1">
    <source>
        <dbReference type="EMBL" id="GBP63082.1"/>
    </source>
</evidence>
<dbReference type="AlphaFoldDB" id="A0A4C1XJB1"/>
<protein>
    <submittedName>
        <fullName evidence="1">Uncharacterized protein</fullName>
    </submittedName>
</protein>
<dbReference type="EMBL" id="BGZK01000858">
    <property type="protein sequence ID" value="GBP63082.1"/>
    <property type="molecule type" value="Genomic_DNA"/>
</dbReference>
<keyword evidence="2" id="KW-1185">Reference proteome</keyword>
<accession>A0A4C1XJB1</accession>
<proteinExistence type="predicted"/>
<comment type="caution">
    <text evidence="1">The sequence shown here is derived from an EMBL/GenBank/DDBJ whole genome shotgun (WGS) entry which is preliminary data.</text>
</comment>
<dbReference type="Proteomes" id="UP000299102">
    <property type="component" value="Unassembled WGS sequence"/>
</dbReference>
<evidence type="ECO:0000313" key="2">
    <source>
        <dbReference type="Proteomes" id="UP000299102"/>
    </source>
</evidence>
<reference evidence="1 2" key="1">
    <citation type="journal article" date="2019" name="Commun. Biol.">
        <title>The bagworm genome reveals a unique fibroin gene that provides high tensile strength.</title>
        <authorList>
            <person name="Kono N."/>
            <person name="Nakamura H."/>
            <person name="Ohtoshi R."/>
            <person name="Tomita M."/>
            <person name="Numata K."/>
            <person name="Arakawa K."/>
        </authorList>
    </citation>
    <scope>NUCLEOTIDE SEQUENCE [LARGE SCALE GENOMIC DNA]</scope>
</reference>
<gene>
    <name evidence="1" type="ORF">EVAR_50038_1</name>
</gene>
<organism evidence="1 2">
    <name type="scientific">Eumeta variegata</name>
    <name type="common">Bagworm moth</name>
    <name type="synonym">Eumeta japonica</name>
    <dbReference type="NCBI Taxonomy" id="151549"/>
    <lineage>
        <taxon>Eukaryota</taxon>
        <taxon>Metazoa</taxon>
        <taxon>Ecdysozoa</taxon>
        <taxon>Arthropoda</taxon>
        <taxon>Hexapoda</taxon>
        <taxon>Insecta</taxon>
        <taxon>Pterygota</taxon>
        <taxon>Neoptera</taxon>
        <taxon>Endopterygota</taxon>
        <taxon>Lepidoptera</taxon>
        <taxon>Glossata</taxon>
        <taxon>Ditrysia</taxon>
        <taxon>Tineoidea</taxon>
        <taxon>Psychidae</taxon>
        <taxon>Oiketicinae</taxon>
        <taxon>Eumeta</taxon>
    </lineage>
</organism>
<name>A0A4C1XJB1_EUMVA</name>
<dbReference type="OrthoDB" id="7420194at2759"/>
<sequence length="187" mass="21255">MAAYSATNGLVAFDDEKQTDHTERPKYVTLLYDPIEVTARYTRVALEKQILDIVKIVTRPRIRRRLAILGEDPGKNYIDPCCTYLKYSTFDQTGCSGHKETALYLLELDGCSICLNEGLTSDKNHHRTNHGETEITRQCIKRRGGDNAPYHQLRVFMDNGEEAIGIFVKKTVAAIENEIKNKNGYLK</sequence>